<dbReference type="RefSeq" id="WP_125983061.1">
    <property type="nucleotide sequence ID" value="NZ_NGJS01000002.1"/>
</dbReference>
<evidence type="ECO:0000313" key="2">
    <source>
        <dbReference type="EMBL" id="RSU00109.1"/>
    </source>
</evidence>
<dbReference type="OrthoDB" id="2199833at2"/>
<dbReference type="Proteomes" id="UP000287857">
    <property type="component" value="Unassembled WGS sequence"/>
</dbReference>
<dbReference type="Gene3D" id="1.10.10.60">
    <property type="entry name" value="Homeodomain-like"/>
    <property type="match status" value="1"/>
</dbReference>
<proteinExistence type="predicted"/>
<feature type="domain" description="Homeodomain phBC6A51-type" evidence="1">
    <location>
        <begin position="4"/>
        <end position="117"/>
    </location>
</feature>
<reference evidence="2 3" key="1">
    <citation type="submission" date="2017-05" db="EMBL/GenBank/DDBJ databases">
        <title>Vagococcus spp. assemblies.</title>
        <authorList>
            <person name="Gulvik C.A."/>
        </authorList>
    </citation>
    <scope>NUCLEOTIDE SEQUENCE [LARGE SCALE GENOMIC DNA]</scope>
    <source>
        <strain evidence="2 3">SS1995</strain>
    </source>
</reference>
<name>A0A430A199_9ENTE</name>
<evidence type="ECO:0000259" key="1">
    <source>
        <dbReference type="Pfam" id="PF13022"/>
    </source>
</evidence>
<dbReference type="AlphaFoldDB" id="A0A430A199"/>
<keyword evidence="3" id="KW-1185">Reference proteome</keyword>
<evidence type="ECO:0000313" key="3">
    <source>
        <dbReference type="Proteomes" id="UP000287857"/>
    </source>
</evidence>
<gene>
    <name evidence="2" type="ORF">CBF37_02075</name>
</gene>
<dbReference type="Pfam" id="PF13022">
    <property type="entry name" value="HTH_Tnp_1_2"/>
    <property type="match status" value="1"/>
</dbReference>
<accession>A0A430A199</accession>
<dbReference type="InterPro" id="IPR024978">
    <property type="entry name" value="Homeodomain_phBC6A51-type"/>
</dbReference>
<comment type="caution">
    <text evidence="2">The sequence shown here is derived from an EMBL/GenBank/DDBJ whole genome shotgun (WGS) entry which is preliminary data.</text>
</comment>
<protein>
    <recommendedName>
        <fullName evidence="1">Homeodomain phBC6A51-type domain-containing protein</fullName>
    </recommendedName>
</protein>
<organism evidence="2 3">
    <name type="scientific">Vagococcus vulneris</name>
    <dbReference type="NCBI Taxonomy" id="1977869"/>
    <lineage>
        <taxon>Bacteria</taxon>
        <taxon>Bacillati</taxon>
        <taxon>Bacillota</taxon>
        <taxon>Bacilli</taxon>
        <taxon>Lactobacillales</taxon>
        <taxon>Enterococcaceae</taxon>
        <taxon>Vagococcus</taxon>
    </lineage>
</organism>
<dbReference type="EMBL" id="NGJS01000002">
    <property type="protein sequence ID" value="RSU00109.1"/>
    <property type="molecule type" value="Genomic_DNA"/>
</dbReference>
<sequence length="126" mass="14417">MAKDLTTQQLDAITFLVAKDFYGMTDKQIAEKVGICPATLYKWKKLPEFNDELVNQARELNRATLADVYSFIRKTLNNPRAKEGTKVKLSELVMKSQGEFRDVIDQNITVNDERSLDEIFDDLGVK</sequence>